<comment type="caution">
    <text evidence="2">The sequence shown here is derived from an EMBL/GenBank/DDBJ whole genome shotgun (WGS) entry which is preliminary data.</text>
</comment>
<dbReference type="InterPro" id="IPR036890">
    <property type="entry name" value="HATPase_C_sf"/>
</dbReference>
<dbReference type="InterPro" id="IPR045261">
    <property type="entry name" value="MORC_ATPase"/>
</dbReference>
<reference evidence="2 3" key="1">
    <citation type="journal article" date="2015" name="Nature">
        <title>rRNA introns, odd ribosomes, and small enigmatic genomes across a large radiation of phyla.</title>
        <authorList>
            <person name="Brown C.T."/>
            <person name="Hug L.A."/>
            <person name="Thomas B.C."/>
            <person name="Sharon I."/>
            <person name="Castelle C.J."/>
            <person name="Singh A."/>
            <person name="Wilkins M.J."/>
            <person name="Williams K.H."/>
            <person name="Banfield J.F."/>
        </authorList>
    </citation>
    <scope>NUCLEOTIDE SEQUENCE [LARGE SCALE GENOMIC DNA]</scope>
</reference>
<keyword evidence="1" id="KW-0175">Coiled coil</keyword>
<evidence type="ECO:0000313" key="3">
    <source>
        <dbReference type="Proteomes" id="UP000034877"/>
    </source>
</evidence>
<accession>A0A0G1UAH1</accession>
<dbReference type="GO" id="GO:0016887">
    <property type="term" value="F:ATP hydrolysis activity"/>
    <property type="evidence" value="ECO:0007669"/>
    <property type="project" value="InterPro"/>
</dbReference>
<dbReference type="AlphaFoldDB" id="A0A0G1UAH1"/>
<proteinExistence type="predicted"/>
<sequence>MANIQTKEINILPDRSLMPKIGQTGYSVSQAVSELVDNSIDAREDGKALTVEISLDADKGVLEVSDDGVGMDEQTAANSIKLAHSAKKNKLGEFGLGLKTAATSLGKKFQIITTQKGSDKEYILEYDEEKWLKSGDWTKHEMKIKSGVDKRRSGTTIHIKDLHFSIYPNLPGNIKKDLATRFAPFIENGEVKIRVNTKWCEPEPLSLKTEYHAPDGKELFRLKLESGNEVWGWRGLLKKGSDKGEYGFRVFRRGRLVIQFAKLGFNPHPEARQITGEIHLDHVPVTHNKREFIQESPLYQEIVNEEGIFWNFMRELVREARTSMRKTQIDQGIIDKLEAQKDSIMKAIKKIPQLREYAFPDLKEKMKIKEGEHEGMADLEIEKRDPREVVTIEEEPIPQNENGRKPKKSHIKKTYFITVNGKRFKVDHSFVDLKTDDVLKDKNVDEETGIHVFTNISFPGFANTKDHVFYGAWNIAEAIAEVMVERNKRSPEEVLKIRDLILKRSAEIIRELDEVEKEKKVAERLKREYEEKIAKIKEIEEKNVDIKV</sequence>
<name>A0A0G1UAH1_9BACT</name>
<evidence type="ECO:0008006" key="4">
    <source>
        <dbReference type="Google" id="ProtNLM"/>
    </source>
</evidence>
<dbReference type="PANTHER" id="PTHR23336:SF11">
    <property type="entry name" value="OS06G0622000 PROTEIN"/>
    <property type="match status" value="1"/>
</dbReference>
<dbReference type="EMBL" id="LCPE01000046">
    <property type="protein sequence ID" value="KKU91119.1"/>
    <property type="molecule type" value="Genomic_DNA"/>
</dbReference>
<organism evidence="2 3">
    <name type="scientific">Candidatus Amesbacteria bacterium GW2011_GWC1_48_10</name>
    <dbReference type="NCBI Taxonomy" id="1618365"/>
    <lineage>
        <taxon>Bacteria</taxon>
        <taxon>Candidatus Amesiibacteriota</taxon>
    </lineage>
</organism>
<dbReference type="Gene3D" id="3.30.565.10">
    <property type="entry name" value="Histidine kinase-like ATPase, C-terminal domain"/>
    <property type="match status" value="1"/>
</dbReference>
<dbReference type="Proteomes" id="UP000034877">
    <property type="component" value="Unassembled WGS sequence"/>
</dbReference>
<gene>
    <name evidence="2" type="ORF">UY22_C0046G0005</name>
</gene>
<dbReference type="PANTHER" id="PTHR23336">
    <property type="entry name" value="ZINC FINGER CW-TYPE COILED-COIL DOMAIN PROTEIN 3"/>
    <property type="match status" value="1"/>
</dbReference>
<dbReference type="SUPFAM" id="SSF55874">
    <property type="entry name" value="ATPase domain of HSP90 chaperone/DNA topoisomerase II/histidine kinase"/>
    <property type="match status" value="1"/>
</dbReference>
<protein>
    <recommendedName>
        <fullName evidence="4">Morc S5 domain-containing protein</fullName>
    </recommendedName>
</protein>
<evidence type="ECO:0000256" key="1">
    <source>
        <dbReference type="SAM" id="Coils"/>
    </source>
</evidence>
<evidence type="ECO:0000313" key="2">
    <source>
        <dbReference type="EMBL" id="KKU91119.1"/>
    </source>
</evidence>
<dbReference type="Pfam" id="PF13589">
    <property type="entry name" value="HATPase_c_3"/>
    <property type="match status" value="1"/>
</dbReference>
<feature type="coiled-coil region" evidence="1">
    <location>
        <begin position="505"/>
        <end position="542"/>
    </location>
</feature>